<dbReference type="GO" id="GO:0022857">
    <property type="term" value="F:transmembrane transporter activity"/>
    <property type="evidence" value="ECO:0007669"/>
    <property type="project" value="TreeGrafter"/>
</dbReference>
<name>A0AB34JGI0_PRYPA</name>
<keyword evidence="5" id="KW-0325">Glycoprotein</keyword>
<evidence type="ECO:0000256" key="1">
    <source>
        <dbReference type="ARBA" id="ARBA00004141"/>
    </source>
</evidence>
<evidence type="ECO:0000256" key="5">
    <source>
        <dbReference type="ARBA" id="ARBA00023180"/>
    </source>
</evidence>
<feature type="transmembrane region" description="Helical" evidence="8">
    <location>
        <begin position="507"/>
        <end position="532"/>
    </location>
</feature>
<feature type="transmembrane region" description="Helical" evidence="8">
    <location>
        <begin position="538"/>
        <end position="559"/>
    </location>
</feature>
<gene>
    <name evidence="10" type="ORF">AB1Y20_022197</name>
</gene>
<feature type="transmembrane region" description="Helical" evidence="8">
    <location>
        <begin position="1033"/>
        <end position="1053"/>
    </location>
</feature>
<reference evidence="10 11" key="1">
    <citation type="journal article" date="2024" name="Science">
        <title>Giant polyketide synthase enzymes in the biosynthesis of giant marine polyether toxins.</title>
        <authorList>
            <person name="Fallon T.R."/>
            <person name="Shende V.V."/>
            <person name="Wierzbicki I.H."/>
            <person name="Pendleton A.L."/>
            <person name="Watervoot N.F."/>
            <person name="Auber R.P."/>
            <person name="Gonzalez D.J."/>
            <person name="Wisecaver J.H."/>
            <person name="Moore B.S."/>
        </authorList>
    </citation>
    <scope>NUCLEOTIDE SEQUENCE [LARGE SCALE GENOMIC DNA]</scope>
    <source>
        <strain evidence="10 11">12B1</strain>
    </source>
</reference>
<keyword evidence="3 8" id="KW-1133">Transmembrane helix</keyword>
<dbReference type="InterPro" id="IPR000731">
    <property type="entry name" value="SSD"/>
</dbReference>
<dbReference type="PROSITE" id="PS50156">
    <property type="entry name" value="SSD"/>
    <property type="match status" value="1"/>
</dbReference>
<feature type="transmembrane region" description="Helical" evidence="8">
    <location>
        <begin position="36"/>
        <end position="59"/>
    </location>
</feature>
<comment type="subcellular location">
    <subcellularLocation>
        <location evidence="1">Membrane</location>
        <topology evidence="1">Multi-pass membrane protein</topology>
    </subcellularLocation>
</comment>
<evidence type="ECO:0000259" key="9">
    <source>
        <dbReference type="PROSITE" id="PS50156"/>
    </source>
</evidence>
<evidence type="ECO:0000313" key="11">
    <source>
        <dbReference type="Proteomes" id="UP001515480"/>
    </source>
</evidence>
<evidence type="ECO:0000256" key="6">
    <source>
        <dbReference type="ARBA" id="ARBA00038046"/>
    </source>
</evidence>
<feature type="transmembrane region" description="Helical" evidence="8">
    <location>
        <begin position="609"/>
        <end position="634"/>
    </location>
</feature>
<feature type="region of interest" description="Disordered" evidence="7">
    <location>
        <begin position="86"/>
        <end position="118"/>
    </location>
</feature>
<proteinExistence type="inferred from homology"/>
<feature type="transmembrane region" description="Helical" evidence="8">
    <location>
        <begin position="1104"/>
        <end position="1130"/>
    </location>
</feature>
<dbReference type="EMBL" id="JBGBPQ010000008">
    <property type="protein sequence ID" value="KAL1520623.1"/>
    <property type="molecule type" value="Genomic_DNA"/>
</dbReference>
<evidence type="ECO:0000256" key="3">
    <source>
        <dbReference type="ARBA" id="ARBA00022989"/>
    </source>
</evidence>
<dbReference type="SUPFAM" id="SSF82866">
    <property type="entry name" value="Multidrug efflux transporter AcrB transmembrane domain"/>
    <property type="match status" value="2"/>
</dbReference>
<keyword evidence="2 8" id="KW-0812">Transmembrane</keyword>
<evidence type="ECO:0000256" key="8">
    <source>
        <dbReference type="SAM" id="Phobius"/>
    </source>
</evidence>
<keyword evidence="4 8" id="KW-0472">Membrane</keyword>
<dbReference type="InterPro" id="IPR052081">
    <property type="entry name" value="Dispatched_Hh_regulator"/>
</dbReference>
<protein>
    <recommendedName>
        <fullName evidence="9">SSD domain-containing protein</fullName>
    </recommendedName>
</protein>
<evidence type="ECO:0000256" key="2">
    <source>
        <dbReference type="ARBA" id="ARBA00022692"/>
    </source>
</evidence>
<organism evidence="10 11">
    <name type="scientific">Prymnesium parvum</name>
    <name type="common">Toxic golden alga</name>
    <dbReference type="NCBI Taxonomy" id="97485"/>
    <lineage>
        <taxon>Eukaryota</taxon>
        <taxon>Haptista</taxon>
        <taxon>Haptophyta</taxon>
        <taxon>Prymnesiophyceae</taxon>
        <taxon>Prymnesiales</taxon>
        <taxon>Prymnesiaceae</taxon>
        <taxon>Prymnesium</taxon>
    </lineage>
</organism>
<evidence type="ECO:0000313" key="10">
    <source>
        <dbReference type="EMBL" id="KAL1520623.1"/>
    </source>
</evidence>
<feature type="transmembrane region" description="Helical" evidence="8">
    <location>
        <begin position="1007"/>
        <end position="1026"/>
    </location>
</feature>
<accession>A0AB34JGI0</accession>
<evidence type="ECO:0000256" key="4">
    <source>
        <dbReference type="ARBA" id="ARBA00023136"/>
    </source>
</evidence>
<feature type="transmembrane region" description="Helical" evidence="8">
    <location>
        <begin position="1059"/>
        <end position="1083"/>
    </location>
</feature>
<dbReference type="PANTHER" id="PTHR45951:SF7">
    <property type="entry name" value="SSD DOMAIN-CONTAINING PROTEIN"/>
    <property type="match status" value="1"/>
</dbReference>
<comment type="similarity">
    <text evidence="6">Belongs to the dispatched family.</text>
</comment>
<keyword evidence="11" id="KW-1185">Reference proteome</keyword>
<dbReference type="InterPro" id="IPR053958">
    <property type="entry name" value="HMGCR/SNAP/NPC1-like_SSD"/>
</dbReference>
<feature type="domain" description="SSD" evidence="9">
    <location>
        <begin position="505"/>
        <end position="634"/>
    </location>
</feature>
<feature type="transmembrane region" description="Helical" evidence="8">
    <location>
        <begin position="727"/>
        <end position="745"/>
    </location>
</feature>
<evidence type="ECO:0000256" key="7">
    <source>
        <dbReference type="SAM" id="MobiDB-lite"/>
    </source>
</evidence>
<dbReference type="Proteomes" id="UP001515480">
    <property type="component" value="Unassembled WGS sequence"/>
</dbReference>
<dbReference type="Pfam" id="PF12349">
    <property type="entry name" value="Sterol-sensing"/>
    <property type="match status" value="1"/>
</dbReference>
<feature type="transmembrane region" description="Helical" evidence="8">
    <location>
        <begin position="1136"/>
        <end position="1159"/>
    </location>
</feature>
<sequence>MASTRPARTGGPPRDPPELLIRPSTRWMALQIARRPCAVVCAVFGACLLVSLLFAAAWLSGRLELKIDTSPESFVIREDEVADRQASWDAAREHSSTVGPASRAVRASRAEPPPPPSDGFVQYPILTIYYSAEEHAEILTPAAVRRMRALERRIAARLEAHGLCRQQADAPHAPCEGFYSVASLLHAPEREVPRYVDFDLSADELQSLRPLLSSFGIDAASLEDVAPSMASAKEALSLLSAGGGLPLRLALANHSQLASLLPLIGPLGDGAAPLLLDALRHARCATLTHSPRGVHALRCGPLLHCCATCDRWDVALASATRCPTLSLPLCSAPPNGTRLSFRDLRAPPAPPDGAALAAGVRRVASGCGGGALGPVSFCFPLSYGAAGGVTRRVRAFVPAGTYERRFAAAAARGEARAGSYEEFVKQRDYEEFIQQEVMPMVLSFNEEEAAAGSEPRMAAAAYDYRGRAIVTWEIYTGLTNAAWLSLLGVCLMCCFMALHLHSLLLTIAGLAGVVLSFPVTWAIYTVVLGIRYMGMLNFIALFVIVGIGVDDVFIFIDAWRQAADSTHDLESRVLLAYSRSLHAMTITSITDSAAFFSNVLSLVPVCRVFGVFMGLLILVDFAICLTYFPAVVVLHHRWSSASPRRRCLGWLCAPRDQPLLTASTARTSTTELQHMPSEHVEAPAAAPATAALRSDAPCGAAPRRPWTATVELLFSTHFLPALHRRRAAVLVVCLAVCTVSAISLTQMQLSKEDFRATTFPKDSNMGRLLDSLGEYSLEINTSSAHIAWGVDGIDRSHSDPNDPQARGTPVWAAPWAPGAPAAQEAVLRTCERAARLDFVVEQRCFIEPFARWVRALRGAAAFPVAEAEFEPLLSRFVFYSARVGLQDGRGCAELTEGARRTGVASGAQLVAECEAYRATERRAGEDWSDLVRWEVEGAAVPRLRMLAVVLNVTMAWGLSASESVRYFDELEALVAAANRDAPAGFRAVQSHEKWRPMRTEQVMVPTAVRGCFAALGLALLALTCLLRNWRTALLAALSISAVVLMTVASQVWLGWSFSFIESMCVTVVAGFSVDFIAHIAIAYTEASTSHLSRYNRCDAALRQLGVSILSGASSTALATMTLLCCTMVPFAKFGTFMLINVLFSLAVALGPFICTLLICGPEGDSGRLHCLPRKKDGESSPSSEPSS</sequence>
<dbReference type="GO" id="GO:0016020">
    <property type="term" value="C:membrane"/>
    <property type="evidence" value="ECO:0007669"/>
    <property type="project" value="UniProtKB-SubCell"/>
</dbReference>
<dbReference type="AlphaFoldDB" id="A0AB34JGI0"/>
<feature type="region of interest" description="Disordered" evidence="7">
    <location>
        <begin position="1"/>
        <end position="20"/>
    </location>
</feature>
<dbReference type="PANTHER" id="PTHR45951">
    <property type="entry name" value="PROTEIN DISPATCHED-RELATED"/>
    <property type="match status" value="1"/>
</dbReference>
<dbReference type="Gene3D" id="1.20.1640.10">
    <property type="entry name" value="Multidrug efflux transporter AcrB transmembrane domain"/>
    <property type="match status" value="2"/>
</dbReference>
<comment type="caution">
    <text evidence="10">The sequence shown here is derived from an EMBL/GenBank/DDBJ whole genome shotgun (WGS) entry which is preliminary data.</text>
</comment>